<evidence type="ECO:0000256" key="1">
    <source>
        <dbReference type="ARBA" id="ARBA00012247"/>
    </source>
</evidence>
<dbReference type="GO" id="GO:0006071">
    <property type="term" value="P:glycerol metabolic process"/>
    <property type="evidence" value="ECO:0007669"/>
    <property type="project" value="UniProtKB-KW"/>
</dbReference>
<evidence type="ECO:0000256" key="2">
    <source>
        <dbReference type="ARBA" id="ARBA00022729"/>
    </source>
</evidence>
<reference evidence="10" key="1">
    <citation type="submission" date="2022-04" db="EMBL/GenBank/DDBJ databases">
        <title>Carnegiea gigantea Genome sequencing and assembly v2.</title>
        <authorList>
            <person name="Copetti D."/>
            <person name="Sanderson M.J."/>
            <person name="Burquez A."/>
            <person name="Wojciechowski M.F."/>
        </authorList>
    </citation>
    <scope>NUCLEOTIDE SEQUENCE</scope>
    <source>
        <strain evidence="10">SGP5-SGP5p</strain>
        <tissue evidence="10">Aerial part</tissue>
    </source>
</reference>
<feature type="signal peptide" evidence="8">
    <location>
        <begin position="1"/>
        <end position="18"/>
    </location>
</feature>
<comment type="catalytic activity">
    <reaction evidence="6">
        <text>a sn-glycero-3-phosphodiester + H2O = an alcohol + sn-glycerol 3-phosphate + H(+)</text>
        <dbReference type="Rhea" id="RHEA:12969"/>
        <dbReference type="ChEBI" id="CHEBI:15377"/>
        <dbReference type="ChEBI" id="CHEBI:15378"/>
        <dbReference type="ChEBI" id="CHEBI:30879"/>
        <dbReference type="ChEBI" id="CHEBI:57597"/>
        <dbReference type="ChEBI" id="CHEBI:83408"/>
        <dbReference type="EC" id="3.1.4.46"/>
    </reaction>
</comment>
<evidence type="ECO:0000256" key="6">
    <source>
        <dbReference type="ARBA" id="ARBA00047512"/>
    </source>
</evidence>
<keyword evidence="3" id="KW-0319">Glycerol metabolism</keyword>
<dbReference type="CDD" id="cd08603">
    <property type="entry name" value="GDPD_SHV3_repeat_1"/>
    <property type="match status" value="1"/>
</dbReference>
<protein>
    <recommendedName>
        <fullName evidence="1">glycerophosphodiester phosphodiesterase</fullName>
        <ecNumber evidence="1">3.1.4.46</ecNumber>
    </recommendedName>
</protein>
<evidence type="ECO:0000313" key="10">
    <source>
        <dbReference type="EMBL" id="KAJ8437139.1"/>
    </source>
</evidence>
<dbReference type="PROSITE" id="PS51704">
    <property type="entry name" value="GP_PDE"/>
    <property type="match status" value="2"/>
</dbReference>
<evidence type="ECO:0000256" key="8">
    <source>
        <dbReference type="SAM" id="SignalP"/>
    </source>
</evidence>
<dbReference type="CDD" id="cd08604">
    <property type="entry name" value="GDPD_SHV3_repeat_2"/>
    <property type="match status" value="1"/>
</dbReference>
<evidence type="ECO:0000256" key="4">
    <source>
        <dbReference type="ARBA" id="ARBA00022801"/>
    </source>
</evidence>
<dbReference type="FunFam" id="3.20.20.190:FF:000011">
    <property type="entry name" value="Glycerophosphodiester phosphodiesterase GDPDL3"/>
    <property type="match status" value="1"/>
</dbReference>
<dbReference type="Gene3D" id="3.20.20.190">
    <property type="entry name" value="Phosphatidylinositol (PI) phosphodiesterase"/>
    <property type="match status" value="2"/>
</dbReference>
<dbReference type="AlphaFoldDB" id="A0A9Q1K618"/>
<dbReference type="EC" id="3.1.4.46" evidence="1"/>
<organism evidence="10 11">
    <name type="scientific">Carnegiea gigantea</name>
    <dbReference type="NCBI Taxonomy" id="171969"/>
    <lineage>
        <taxon>Eukaryota</taxon>
        <taxon>Viridiplantae</taxon>
        <taxon>Streptophyta</taxon>
        <taxon>Embryophyta</taxon>
        <taxon>Tracheophyta</taxon>
        <taxon>Spermatophyta</taxon>
        <taxon>Magnoliopsida</taxon>
        <taxon>eudicotyledons</taxon>
        <taxon>Gunneridae</taxon>
        <taxon>Pentapetalae</taxon>
        <taxon>Caryophyllales</taxon>
        <taxon>Cactineae</taxon>
        <taxon>Cactaceae</taxon>
        <taxon>Cactoideae</taxon>
        <taxon>Echinocereeae</taxon>
        <taxon>Carnegiea</taxon>
    </lineage>
</organism>
<feature type="compositionally biased region" description="Low complexity" evidence="7">
    <location>
        <begin position="732"/>
        <end position="745"/>
    </location>
</feature>
<dbReference type="PANTHER" id="PTHR43620:SF44">
    <property type="entry name" value="GLYCEROPHOSPHODIESTER PHOSPHODIESTERASE GDPDL6-RELATED"/>
    <property type="match status" value="1"/>
</dbReference>
<keyword evidence="2 8" id="KW-0732">Signal</keyword>
<feature type="chain" id="PRO_5040225424" description="glycerophosphodiester phosphodiesterase" evidence="8">
    <location>
        <begin position="19"/>
        <end position="778"/>
    </location>
</feature>
<dbReference type="Proteomes" id="UP001153076">
    <property type="component" value="Unassembled WGS sequence"/>
</dbReference>
<keyword evidence="11" id="KW-1185">Reference proteome</keyword>
<evidence type="ECO:0000256" key="5">
    <source>
        <dbReference type="ARBA" id="ARBA00023180"/>
    </source>
</evidence>
<dbReference type="GO" id="GO:0008889">
    <property type="term" value="F:glycerophosphodiester phosphodiesterase activity"/>
    <property type="evidence" value="ECO:0007669"/>
    <property type="project" value="UniProtKB-EC"/>
</dbReference>
<dbReference type="InterPro" id="IPR030395">
    <property type="entry name" value="GP_PDE_dom"/>
</dbReference>
<evidence type="ECO:0000259" key="9">
    <source>
        <dbReference type="PROSITE" id="PS51704"/>
    </source>
</evidence>
<keyword evidence="5" id="KW-0325">Glycoprotein</keyword>
<proteinExistence type="predicted"/>
<evidence type="ECO:0000256" key="7">
    <source>
        <dbReference type="SAM" id="MobiDB-lite"/>
    </source>
</evidence>
<dbReference type="InterPro" id="IPR017946">
    <property type="entry name" value="PLC-like_Pdiesterase_TIM-brl"/>
</dbReference>
<evidence type="ECO:0000256" key="3">
    <source>
        <dbReference type="ARBA" id="ARBA00022798"/>
    </source>
</evidence>
<feature type="domain" description="GP-PDE" evidence="9">
    <location>
        <begin position="359"/>
        <end position="673"/>
    </location>
</feature>
<dbReference type="EMBL" id="JAKOGI010000316">
    <property type="protein sequence ID" value="KAJ8437139.1"/>
    <property type="molecule type" value="Genomic_DNA"/>
</dbReference>
<dbReference type="PANTHER" id="PTHR43620">
    <property type="entry name" value="GLYCEROPHOSPHORYL DIESTER PHOSPHODIESTERASE"/>
    <property type="match status" value="1"/>
</dbReference>
<evidence type="ECO:0000313" key="11">
    <source>
        <dbReference type="Proteomes" id="UP001153076"/>
    </source>
</evidence>
<dbReference type="SUPFAM" id="SSF51695">
    <property type="entry name" value="PLC-like phosphodiesterases"/>
    <property type="match status" value="2"/>
</dbReference>
<comment type="caution">
    <text evidence="10">The sequence shown here is derived from an EMBL/GenBank/DDBJ whole genome shotgun (WGS) entry which is preliminary data.</text>
</comment>
<dbReference type="OrthoDB" id="1058301at2759"/>
<feature type="region of interest" description="Disordered" evidence="7">
    <location>
        <begin position="716"/>
        <end position="753"/>
    </location>
</feature>
<feature type="domain" description="GP-PDE" evidence="9">
    <location>
        <begin position="35"/>
        <end position="334"/>
    </location>
</feature>
<keyword evidence="4" id="KW-0378">Hydrolase</keyword>
<accession>A0A9Q1K618</accession>
<gene>
    <name evidence="10" type="ORF">Cgig2_016882</name>
</gene>
<dbReference type="Pfam" id="PF03009">
    <property type="entry name" value="GDPD"/>
    <property type="match status" value="2"/>
</dbReference>
<name>A0A9Q1K618_9CARY</name>
<sequence>MIKHLVVVFLLIIDLSTAANQASDQKWLTLDGQRPAIIVKGGFSGLFPDSSSIAYDFATQLSLKGTILYCDLQLSKDKVGFCLSSFRLDNTTNIAQLFPDAKKTYNVNGKQVQGWFPLDFPADVLLNEVSSGQSVMSRPIAFDGQPLLLVENVTGITDPPPIVWLNVEYDMFYNQNNISPMQYLEGMELLGISYISSPEIGFLKGLAQKVDKARIKLVFKFQEPEAVEPTTNQTYGTILKNLEGIKAFASGILVPKTYIWPVTKDMYLLPATSLVSDAHKQGLQVYAYTFANDLPGSYNYSYDPSVEYLQFIDNGNFSVDGVLTEFPPTASEAVGKIKTKLKTCLAHIVNASKPRKGKTLIISHNGASGDYPGCTDLAYEEAVKDGADIIDCSVQMTKDGVAFCLDTADLMVGTNAVTQFMSRSSSIPEIQPNKGIFSFDLTWSEIKNLKPQLVGPVSQDQGGLPRNPAYKDKGKFLTLTEFLDFAKSKAVSGILINIQIPNPLVLVVTQNAAYLASNKGLDIVGTITSEVRNATSDKQSSLKVMIRSDDTSVLAKFKEEFPTYQRVLRIKEVISEAPKQTVEEIKKYADAVEVRKPSIVTSNKDYFLTNATKVVEQMHAGNISVHVSTLYNEFNTMAFDYFADPLIEIATLIEGFQVDALVTDFPATASNYMRTPCSDPSITQGEYGIPVVQPGSILEFALQPVSPLPAPAPILSTDNAVDPPLPPVSRKPASTSASGSASTTPAAPPGPENIANKQTSLCLSRVAPLVLTLLLTRH</sequence>
<dbReference type="GO" id="GO:0006629">
    <property type="term" value="P:lipid metabolic process"/>
    <property type="evidence" value="ECO:0007669"/>
    <property type="project" value="InterPro"/>
</dbReference>